<evidence type="ECO:0000259" key="1">
    <source>
        <dbReference type="Pfam" id="PF01408"/>
    </source>
</evidence>
<evidence type="ECO:0000259" key="2">
    <source>
        <dbReference type="Pfam" id="PF21390"/>
    </source>
</evidence>
<dbReference type="Gene3D" id="3.30.360.10">
    <property type="entry name" value="Dihydrodipicolinate Reductase, domain 2"/>
    <property type="match status" value="1"/>
</dbReference>
<keyword evidence="6" id="KW-1185">Reference proteome</keyword>
<dbReference type="PANTHER" id="PTHR43377">
    <property type="entry name" value="BILIVERDIN REDUCTASE A"/>
    <property type="match status" value="1"/>
</dbReference>
<evidence type="ECO:0000313" key="4">
    <source>
        <dbReference type="EMBL" id="NEW55242.1"/>
    </source>
</evidence>
<feature type="domain" description="Thiazolinyl imine reductase-like C-terminal" evidence="2">
    <location>
        <begin position="181"/>
        <end position="239"/>
    </location>
</feature>
<accession>A0A6P1D5E7</accession>
<reference evidence="5 6" key="1">
    <citation type="submission" date="2020-01" db="EMBL/GenBank/DDBJ databases">
        <title>Genetics and antimicrobial susceptibilities of Nocardia species isolated from the soil; a comparison with species isolated from humans.</title>
        <authorList>
            <person name="Carrasco G."/>
            <person name="Monzon S."/>
            <person name="Sansegundo M."/>
            <person name="Garcia E."/>
            <person name="Garrido N."/>
            <person name="Medina M.J."/>
            <person name="Villalon P."/>
            <person name="Ramirez-Arocha A.C."/>
            <person name="Jimenez P."/>
            <person name="Cuesta I."/>
            <person name="Valdezate S."/>
        </authorList>
    </citation>
    <scope>NUCLEOTIDE SEQUENCE [LARGE SCALE GENOMIC DNA]</scope>
    <source>
        <strain evidence="3 5">CNM20110639</strain>
        <strain evidence="4 6">CNM20110649</strain>
    </source>
</reference>
<name>A0A6P1D5E7_9NOCA</name>
<protein>
    <submittedName>
        <fullName evidence="3">Gfo/Idh/MocA family oxidoreductase</fullName>
    </submittedName>
</protein>
<dbReference type="RefSeq" id="WP_163824547.1">
    <property type="nucleotide sequence ID" value="NZ_JAAGUX010000007.1"/>
</dbReference>
<dbReference type="EMBL" id="JAAGUZ010000015">
    <property type="protein sequence ID" value="NEW44290.1"/>
    <property type="molecule type" value="Genomic_DNA"/>
</dbReference>
<dbReference type="GO" id="GO:0000166">
    <property type="term" value="F:nucleotide binding"/>
    <property type="evidence" value="ECO:0007669"/>
    <property type="project" value="InterPro"/>
</dbReference>
<dbReference type="Pfam" id="PF21390">
    <property type="entry name" value="Irp3-like_C"/>
    <property type="match status" value="1"/>
</dbReference>
<comment type="caution">
    <text evidence="3">The sequence shown here is derived from an EMBL/GenBank/DDBJ whole genome shotgun (WGS) entry which is preliminary data.</text>
</comment>
<dbReference type="InterPro" id="IPR051450">
    <property type="entry name" value="Gfo/Idh/MocA_Oxidoreductases"/>
</dbReference>
<dbReference type="Pfam" id="PF01408">
    <property type="entry name" value="GFO_IDH_MocA"/>
    <property type="match status" value="1"/>
</dbReference>
<gene>
    <name evidence="3" type="ORF">GV789_07430</name>
    <name evidence="4" type="ORF">GV794_06155</name>
</gene>
<feature type="domain" description="Gfo/Idh/MocA-like oxidoreductase N-terminal" evidence="1">
    <location>
        <begin position="4"/>
        <end position="118"/>
    </location>
</feature>
<dbReference type="EMBL" id="JAAGUX010000007">
    <property type="protein sequence ID" value="NEW55242.1"/>
    <property type="molecule type" value="Genomic_DNA"/>
</dbReference>
<sequence length="337" mass="35969">MRKKAVVVGASFPVYAEALAGPDAPVELVGVLSRGSQNADALASRLGVGSYHRIDDLPPVDMAFVVVRSGIVGGAGTEISAQLLRRGIHVLQEQPVHADEIVSLLATARANSVRYAVNDFYSAVAPVRQFIDAATALTRRTPVTYVHARAALQVAFPLFTILATVVPRLTPSTIEAAPATGGPFTPGRMTLATVPVDILMQNELCPDDPDSHARLLHEITLGTDAGELVLTHTHGSTRWHPRQHRTLVEHGDRALSDIVGTAYDPTVHDVRHVLWPDAVRTAAAAFAEAVDRPHPLVSQRFLKATRLWSEFTAALGPAASIAPVRIPPVVAGELITS</sequence>
<evidence type="ECO:0000313" key="3">
    <source>
        <dbReference type="EMBL" id="NEW44290.1"/>
    </source>
</evidence>
<dbReference type="InterPro" id="IPR000683">
    <property type="entry name" value="Gfo/Idh/MocA-like_OxRdtase_N"/>
</dbReference>
<dbReference type="NCBIfam" id="TIGR01761">
    <property type="entry name" value="thiaz-red"/>
    <property type="match status" value="1"/>
</dbReference>
<dbReference type="AlphaFoldDB" id="A0A6P1D5E7"/>
<evidence type="ECO:0000313" key="6">
    <source>
        <dbReference type="Proteomes" id="UP000470876"/>
    </source>
</evidence>
<dbReference type="InterPro" id="IPR048655">
    <property type="entry name" value="Irp3-like_C"/>
</dbReference>
<evidence type="ECO:0000313" key="5">
    <source>
        <dbReference type="Proteomes" id="UP000468928"/>
    </source>
</evidence>
<dbReference type="PANTHER" id="PTHR43377:SF1">
    <property type="entry name" value="BILIVERDIN REDUCTASE A"/>
    <property type="match status" value="1"/>
</dbReference>
<dbReference type="Proteomes" id="UP000470876">
    <property type="component" value="Unassembled WGS sequence"/>
</dbReference>
<dbReference type="Gene3D" id="3.40.50.720">
    <property type="entry name" value="NAD(P)-binding Rossmann-like Domain"/>
    <property type="match status" value="1"/>
</dbReference>
<dbReference type="InterPro" id="IPR010091">
    <property type="entry name" value="Thiazolinyl_imide_reductase"/>
</dbReference>
<organism evidence="3 5">
    <name type="scientific">Nocardia cyriacigeorgica</name>
    <dbReference type="NCBI Taxonomy" id="135487"/>
    <lineage>
        <taxon>Bacteria</taxon>
        <taxon>Bacillati</taxon>
        <taxon>Actinomycetota</taxon>
        <taxon>Actinomycetes</taxon>
        <taxon>Mycobacteriales</taxon>
        <taxon>Nocardiaceae</taxon>
        <taxon>Nocardia</taxon>
    </lineage>
</organism>
<proteinExistence type="predicted"/>
<dbReference type="SUPFAM" id="SSF51735">
    <property type="entry name" value="NAD(P)-binding Rossmann-fold domains"/>
    <property type="match status" value="1"/>
</dbReference>
<dbReference type="InterPro" id="IPR036291">
    <property type="entry name" value="NAD(P)-bd_dom_sf"/>
</dbReference>
<dbReference type="Proteomes" id="UP000468928">
    <property type="component" value="Unassembled WGS sequence"/>
</dbReference>